<dbReference type="InterPro" id="IPR007842">
    <property type="entry name" value="HEPN_dom"/>
</dbReference>
<dbReference type="OrthoDB" id="963530at2"/>
<comment type="similarity">
    <text evidence="1">Belongs to the UPF0332 family.</text>
</comment>
<keyword evidence="4" id="KW-1185">Reference proteome</keyword>
<organism evidence="3 4">
    <name type="scientific">Thermoflexibacter ruber</name>
    <dbReference type="NCBI Taxonomy" id="1003"/>
    <lineage>
        <taxon>Bacteria</taxon>
        <taxon>Pseudomonadati</taxon>
        <taxon>Bacteroidota</taxon>
        <taxon>Cytophagia</taxon>
        <taxon>Cytophagales</taxon>
        <taxon>Thermoflexibacteraceae</taxon>
        <taxon>Thermoflexibacter</taxon>
    </lineage>
</organism>
<dbReference type="InterPro" id="IPR052226">
    <property type="entry name" value="UPF0332_toxin"/>
</dbReference>
<gene>
    <name evidence="3" type="ORF">SAMN04488541_102320</name>
</gene>
<reference evidence="3 4" key="1">
    <citation type="submission" date="2016-10" db="EMBL/GenBank/DDBJ databases">
        <authorList>
            <person name="de Groot N.N."/>
        </authorList>
    </citation>
    <scope>NUCLEOTIDE SEQUENCE [LARGE SCALE GENOMIC DNA]</scope>
    <source>
        <strain>GEY</strain>
        <strain evidence="4">DSM 9560</strain>
    </source>
</reference>
<dbReference type="Gene3D" id="1.20.120.330">
    <property type="entry name" value="Nucleotidyltransferases domain 2"/>
    <property type="match status" value="1"/>
</dbReference>
<sequence>MNEEITKIIHRAEDCLFDAQLNHQFQRYIACINRSYYCIFDCLQALLYVKGIFVKTHQGTHIKFHELYLKTRILPEDLGAKLDFVFDLRQAEDYDYDATLTQEDAEKALEIAKSFLETTKKILS</sequence>
<name>A0A1I2HF24_9BACT</name>
<dbReference type="EMBL" id="FONY01000023">
    <property type="protein sequence ID" value="SFF27346.1"/>
    <property type="molecule type" value="Genomic_DNA"/>
</dbReference>
<dbReference type="Pfam" id="PF05168">
    <property type="entry name" value="HEPN"/>
    <property type="match status" value="1"/>
</dbReference>
<accession>A0A1I2HF24</accession>
<dbReference type="Proteomes" id="UP000199513">
    <property type="component" value="Unassembled WGS sequence"/>
</dbReference>
<dbReference type="STRING" id="1003.SAMN04488541_102320"/>
<evidence type="ECO:0000259" key="2">
    <source>
        <dbReference type="Pfam" id="PF05168"/>
    </source>
</evidence>
<dbReference type="AlphaFoldDB" id="A0A1I2HF24"/>
<feature type="domain" description="HEPN" evidence="2">
    <location>
        <begin position="8"/>
        <end position="121"/>
    </location>
</feature>
<dbReference type="PANTHER" id="PTHR36565">
    <property type="entry name" value="UPF0332 PROTEIN TM_1000"/>
    <property type="match status" value="1"/>
</dbReference>
<evidence type="ECO:0000256" key="1">
    <source>
        <dbReference type="ARBA" id="ARBA00038248"/>
    </source>
</evidence>
<evidence type="ECO:0000313" key="3">
    <source>
        <dbReference type="EMBL" id="SFF27346.1"/>
    </source>
</evidence>
<proteinExistence type="inferred from homology"/>
<protein>
    <submittedName>
        <fullName evidence="3">HEPN domain-containing protein</fullName>
    </submittedName>
</protein>
<dbReference type="RefSeq" id="WP_091546245.1">
    <property type="nucleotide sequence ID" value="NZ_FONY01000023.1"/>
</dbReference>
<dbReference type="SUPFAM" id="SSF81593">
    <property type="entry name" value="Nucleotidyltransferase substrate binding subunit/domain"/>
    <property type="match status" value="1"/>
</dbReference>
<evidence type="ECO:0000313" key="4">
    <source>
        <dbReference type="Proteomes" id="UP000199513"/>
    </source>
</evidence>
<dbReference type="PANTHER" id="PTHR36565:SF1">
    <property type="entry name" value="UPF0332 PROTEIN TM_1000"/>
    <property type="match status" value="1"/>
</dbReference>